<feature type="compositionally biased region" description="Basic and acidic residues" evidence="8">
    <location>
        <begin position="183"/>
        <end position="195"/>
    </location>
</feature>
<dbReference type="InterPro" id="IPR027093">
    <property type="entry name" value="EAF_fam"/>
</dbReference>
<proteinExistence type="inferred from homology"/>
<dbReference type="GO" id="GO:0006368">
    <property type="term" value="P:transcription elongation by RNA polymerase II"/>
    <property type="evidence" value="ECO:0007669"/>
    <property type="project" value="InterPro"/>
</dbReference>
<keyword evidence="3" id="KW-0597">Phosphoprotein</keyword>
<dbReference type="InterPro" id="IPR019194">
    <property type="entry name" value="Tscrpt_elong_fac_Eaf_N"/>
</dbReference>
<protein>
    <recommendedName>
        <fullName evidence="9">Transcription elongation factor Eaf N-terminal domain-containing protein</fullName>
    </recommendedName>
</protein>
<evidence type="ECO:0000256" key="4">
    <source>
        <dbReference type="ARBA" id="ARBA00023015"/>
    </source>
</evidence>
<feature type="region of interest" description="Disordered" evidence="8">
    <location>
        <begin position="139"/>
        <end position="344"/>
    </location>
</feature>
<dbReference type="OrthoDB" id="125903at2759"/>
<evidence type="ECO:0000256" key="8">
    <source>
        <dbReference type="SAM" id="MobiDB-lite"/>
    </source>
</evidence>
<feature type="compositionally biased region" description="Low complexity" evidence="8">
    <location>
        <begin position="209"/>
        <end position="244"/>
    </location>
</feature>
<feature type="compositionally biased region" description="Basic and acidic residues" evidence="8">
    <location>
        <begin position="282"/>
        <end position="299"/>
    </location>
</feature>
<evidence type="ECO:0000313" key="10">
    <source>
        <dbReference type="EMBL" id="PIL36699.1"/>
    </source>
</evidence>
<evidence type="ECO:0000256" key="6">
    <source>
        <dbReference type="ARBA" id="ARBA00023163"/>
    </source>
</evidence>
<comment type="subcellular location">
    <subcellularLocation>
        <location evidence="1">Nucleus</location>
    </subcellularLocation>
</comment>
<keyword evidence="7" id="KW-0539">Nucleus</keyword>
<evidence type="ECO:0000259" key="9">
    <source>
        <dbReference type="Pfam" id="PF09816"/>
    </source>
</evidence>
<feature type="compositionally biased region" description="Acidic residues" evidence="8">
    <location>
        <begin position="499"/>
        <end position="514"/>
    </location>
</feature>
<evidence type="ECO:0000256" key="3">
    <source>
        <dbReference type="ARBA" id="ARBA00022553"/>
    </source>
</evidence>
<dbReference type="PANTHER" id="PTHR15970">
    <property type="entry name" value="ELL-ASSOCIATED FACTOR EAF"/>
    <property type="match status" value="1"/>
</dbReference>
<keyword evidence="5" id="KW-0010">Activator</keyword>
<dbReference type="EMBL" id="AYKW01000001">
    <property type="protein sequence ID" value="PIL36699.1"/>
    <property type="molecule type" value="Genomic_DNA"/>
</dbReference>
<reference evidence="10 11" key="1">
    <citation type="journal article" date="2015" name="Sci. Rep.">
        <title>Chromosome-level genome map provides insights into diverse defense mechanisms in the medicinal fungus Ganoderma sinense.</title>
        <authorList>
            <person name="Zhu Y."/>
            <person name="Xu J."/>
            <person name="Sun C."/>
            <person name="Zhou S."/>
            <person name="Xu H."/>
            <person name="Nelson D.R."/>
            <person name="Qian J."/>
            <person name="Song J."/>
            <person name="Luo H."/>
            <person name="Xiang L."/>
            <person name="Li Y."/>
            <person name="Xu Z."/>
            <person name="Ji A."/>
            <person name="Wang L."/>
            <person name="Lu S."/>
            <person name="Hayward A."/>
            <person name="Sun W."/>
            <person name="Li X."/>
            <person name="Schwartz D.C."/>
            <person name="Wang Y."/>
            <person name="Chen S."/>
        </authorList>
    </citation>
    <scope>NUCLEOTIDE SEQUENCE [LARGE SCALE GENOMIC DNA]</scope>
    <source>
        <strain evidence="10 11">ZZ0214-1</strain>
    </source>
</reference>
<feature type="compositionally biased region" description="Polar residues" evidence="8">
    <location>
        <begin position="1"/>
        <end position="10"/>
    </location>
</feature>
<keyword evidence="4" id="KW-0805">Transcription regulation</keyword>
<dbReference type="Proteomes" id="UP000230002">
    <property type="component" value="Unassembled WGS sequence"/>
</dbReference>
<feature type="compositionally biased region" description="Pro residues" evidence="8">
    <location>
        <begin position="317"/>
        <end position="326"/>
    </location>
</feature>
<evidence type="ECO:0000256" key="2">
    <source>
        <dbReference type="ARBA" id="ARBA00007798"/>
    </source>
</evidence>
<dbReference type="AlphaFoldDB" id="A0A2G8SSF1"/>
<dbReference type="STRING" id="1077348.A0A2G8SSF1"/>
<comment type="similarity">
    <text evidence="2">Belongs to the EAF family.</text>
</comment>
<dbReference type="PANTHER" id="PTHR15970:SF2">
    <property type="entry name" value="ELL-ASSOCIATED FACTOR EAF"/>
    <property type="match status" value="1"/>
</dbReference>
<accession>A0A2G8SSF1</accession>
<dbReference type="GO" id="GO:0003711">
    <property type="term" value="F:transcription elongation factor activity"/>
    <property type="evidence" value="ECO:0007669"/>
    <property type="project" value="TreeGrafter"/>
</dbReference>
<comment type="caution">
    <text evidence="10">The sequence shown here is derived from an EMBL/GenBank/DDBJ whole genome shotgun (WGS) entry which is preliminary data.</text>
</comment>
<keyword evidence="11" id="KW-1185">Reference proteome</keyword>
<sequence length="514" mass="54053">MATAADNSWMPSGRHQVHLGASLARTLKARQSAPGPTKSTKPKAEREFYSFRYNFKPESIDVTRSGTIETRRPKEEGGPSTVTVVRPSQQNDTGISFVGTENPAKEFECVLVYDEGTGFITLEKLDSLITLNHDPKPTLAPRLLGSPAPAPPPHASGSSSASSSHAHQSAVKQEEEESEGEIPETKPEPKAEPKVKSRSIAKSVVKSRPQPSTAAAGPPASTPIPASATTSAAATPAPTASTNPRPAPGLPPRPTPPVAAPKQRKAFAASSQTPSIPAKSPNKRERPVEPEEETLEIRRPQPVPKKPKIVKKEPLKQQPPPPPPKPVAFSFPGSSSAVSLPSAPVSAAAPVLAVPDPIAAVSSVVPSDSDDGWEDLVPAVAAPASPVPVPVAAAAPPPTSAGPSHTIFMEEIDEFTPPPREVELPTMAMATDEADAEGDDDIANAMAMAMLEQELEGQLGTVEQDDYFGEGDDFLEAAVSPVEERKPISLSEWAGGDTVFDDDEYSSSDDSDDD</sequence>
<organism evidence="10 11">
    <name type="scientific">Ganoderma sinense ZZ0214-1</name>
    <dbReference type="NCBI Taxonomy" id="1077348"/>
    <lineage>
        <taxon>Eukaryota</taxon>
        <taxon>Fungi</taxon>
        <taxon>Dikarya</taxon>
        <taxon>Basidiomycota</taxon>
        <taxon>Agaricomycotina</taxon>
        <taxon>Agaricomycetes</taxon>
        <taxon>Polyporales</taxon>
        <taxon>Polyporaceae</taxon>
        <taxon>Ganoderma</taxon>
    </lineage>
</organism>
<evidence type="ECO:0000313" key="11">
    <source>
        <dbReference type="Proteomes" id="UP000230002"/>
    </source>
</evidence>
<dbReference type="Pfam" id="PF09816">
    <property type="entry name" value="EAF"/>
    <property type="match status" value="1"/>
</dbReference>
<feature type="region of interest" description="Disordered" evidence="8">
    <location>
        <begin position="1"/>
        <end position="43"/>
    </location>
</feature>
<feature type="compositionally biased region" description="Pro residues" evidence="8">
    <location>
        <begin position="245"/>
        <end position="259"/>
    </location>
</feature>
<feature type="compositionally biased region" description="Low complexity" evidence="8">
    <location>
        <begin position="327"/>
        <end position="344"/>
    </location>
</feature>
<feature type="compositionally biased region" description="Low complexity" evidence="8">
    <location>
        <begin position="155"/>
        <end position="170"/>
    </location>
</feature>
<feature type="domain" description="Transcription elongation factor Eaf N-terminal" evidence="9">
    <location>
        <begin position="15"/>
        <end position="134"/>
    </location>
</feature>
<evidence type="ECO:0000256" key="5">
    <source>
        <dbReference type="ARBA" id="ARBA00023159"/>
    </source>
</evidence>
<evidence type="ECO:0000256" key="7">
    <source>
        <dbReference type="ARBA" id="ARBA00023242"/>
    </source>
</evidence>
<dbReference type="GO" id="GO:0032783">
    <property type="term" value="C:super elongation complex"/>
    <property type="evidence" value="ECO:0007669"/>
    <property type="project" value="InterPro"/>
</dbReference>
<gene>
    <name evidence="10" type="ORF">GSI_00388</name>
</gene>
<keyword evidence="6" id="KW-0804">Transcription</keyword>
<feature type="region of interest" description="Disordered" evidence="8">
    <location>
        <begin position="482"/>
        <end position="514"/>
    </location>
</feature>
<name>A0A2G8SSF1_9APHY</name>
<evidence type="ECO:0000256" key="1">
    <source>
        <dbReference type="ARBA" id="ARBA00004123"/>
    </source>
</evidence>